<comment type="similarity">
    <text evidence="7">Belongs to the binding-protein-dependent transport system permease family.</text>
</comment>
<dbReference type="InterPro" id="IPR000515">
    <property type="entry name" value="MetI-like"/>
</dbReference>
<dbReference type="Proteomes" id="UP001432128">
    <property type="component" value="Chromosome"/>
</dbReference>
<dbReference type="GO" id="GO:0005886">
    <property type="term" value="C:plasma membrane"/>
    <property type="evidence" value="ECO:0007669"/>
    <property type="project" value="UniProtKB-SubCell"/>
</dbReference>
<evidence type="ECO:0000256" key="8">
    <source>
        <dbReference type="SAM" id="MobiDB-lite"/>
    </source>
</evidence>
<evidence type="ECO:0000256" key="6">
    <source>
        <dbReference type="ARBA" id="ARBA00023136"/>
    </source>
</evidence>
<evidence type="ECO:0000256" key="4">
    <source>
        <dbReference type="ARBA" id="ARBA00022692"/>
    </source>
</evidence>
<keyword evidence="3" id="KW-1003">Cell membrane</keyword>
<keyword evidence="11" id="KW-1185">Reference proteome</keyword>
<evidence type="ECO:0000256" key="5">
    <source>
        <dbReference type="ARBA" id="ARBA00022989"/>
    </source>
</evidence>
<feature type="transmembrane region" description="Helical" evidence="7">
    <location>
        <begin position="47"/>
        <end position="70"/>
    </location>
</feature>
<sequence>MTTPITPFDPSVPAHTGPPTPEADEPTTAAQSQSSLVYRRFVRHRGAMVGVAILVLTIVLVYSSIGWAGIPGWWKWDYTSPSPTVNGGHPTYRFPFHLGSHPFGQNSIGVDYFALTMRGAQQSIVVAFVAGLTSTIVGTVIGAVAGYFRGWTEAILMRSTDVVITIPVIAIAATLGAKFGQSGVVIIGLVIGLVGWTSLARVVRGEFLLLREREFVDAARVGGASSMRIIFRHILPNTVGVIVVSATLMTATAILLETSLSYLGVGVRSPDTSLGLLITENQAAFTTRPWLFWWPGLFIVIIALTVNFIGDGLRDAYDPRQRDIPKVRWYERLLGRTAKPRLDDPSDVTSAEQNPPL</sequence>
<dbReference type="PANTHER" id="PTHR43386">
    <property type="entry name" value="OLIGOPEPTIDE TRANSPORT SYSTEM PERMEASE PROTEIN APPC"/>
    <property type="match status" value="1"/>
</dbReference>
<evidence type="ECO:0000313" key="10">
    <source>
        <dbReference type="EMBL" id="WUM19125.1"/>
    </source>
</evidence>
<keyword evidence="4 7" id="KW-0812">Transmembrane</keyword>
<gene>
    <name evidence="10" type="ORF">OG579_15550</name>
</gene>
<evidence type="ECO:0000313" key="11">
    <source>
        <dbReference type="Proteomes" id="UP001432128"/>
    </source>
</evidence>
<accession>A0AAU4JZG1</accession>
<feature type="transmembrane region" description="Helical" evidence="7">
    <location>
        <begin position="291"/>
        <end position="310"/>
    </location>
</feature>
<proteinExistence type="inferred from homology"/>
<organism evidence="10 11">
    <name type="scientific">Williamsia herbipolensis</name>
    <dbReference type="NCBI Taxonomy" id="1603258"/>
    <lineage>
        <taxon>Bacteria</taxon>
        <taxon>Bacillati</taxon>
        <taxon>Actinomycetota</taxon>
        <taxon>Actinomycetes</taxon>
        <taxon>Mycobacteriales</taxon>
        <taxon>Nocardiaceae</taxon>
        <taxon>Williamsia</taxon>
    </lineage>
</organism>
<feature type="domain" description="ABC transmembrane type-1" evidence="9">
    <location>
        <begin position="120"/>
        <end position="310"/>
    </location>
</feature>
<reference evidence="10 11" key="1">
    <citation type="submission" date="2022-10" db="EMBL/GenBank/DDBJ databases">
        <title>The complete genomes of actinobacterial strains from the NBC collection.</title>
        <authorList>
            <person name="Joergensen T.S."/>
            <person name="Alvarez Arevalo M."/>
            <person name="Sterndorff E.B."/>
            <person name="Faurdal D."/>
            <person name="Vuksanovic O."/>
            <person name="Mourched A.-S."/>
            <person name="Charusanti P."/>
            <person name="Shaw S."/>
            <person name="Blin K."/>
            <person name="Weber T."/>
        </authorList>
    </citation>
    <scope>NUCLEOTIDE SEQUENCE [LARGE SCALE GENOMIC DNA]</scope>
    <source>
        <strain evidence="10 11">NBC_00319</strain>
    </source>
</reference>
<feature type="transmembrane region" description="Helical" evidence="7">
    <location>
        <begin position="234"/>
        <end position="256"/>
    </location>
</feature>
<evidence type="ECO:0000256" key="1">
    <source>
        <dbReference type="ARBA" id="ARBA00004651"/>
    </source>
</evidence>
<dbReference type="InterPro" id="IPR035906">
    <property type="entry name" value="MetI-like_sf"/>
</dbReference>
<feature type="transmembrane region" description="Helical" evidence="7">
    <location>
        <begin position="124"/>
        <end position="148"/>
    </location>
</feature>
<dbReference type="RefSeq" id="WP_328856684.1">
    <property type="nucleotide sequence ID" value="NZ_CP108021.1"/>
</dbReference>
<dbReference type="CDD" id="cd06261">
    <property type="entry name" value="TM_PBP2"/>
    <property type="match status" value="1"/>
</dbReference>
<feature type="region of interest" description="Disordered" evidence="8">
    <location>
        <begin position="1"/>
        <end position="30"/>
    </location>
</feature>
<keyword evidence="6 7" id="KW-0472">Membrane</keyword>
<evidence type="ECO:0000259" key="9">
    <source>
        <dbReference type="PROSITE" id="PS50928"/>
    </source>
</evidence>
<comment type="subcellular location">
    <subcellularLocation>
        <location evidence="1 7">Cell membrane</location>
        <topology evidence="1 7">Multi-pass membrane protein</topology>
    </subcellularLocation>
</comment>
<feature type="transmembrane region" description="Helical" evidence="7">
    <location>
        <begin position="160"/>
        <end position="177"/>
    </location>
</feature>
<evidence type="ECO:0000256" key="2">
    <source>
        <dbReference type="ARBA" id="ARBA00022448"/>
    </source>
</evidence>
<keyword evidence="2 7" id="KW-0813">Transport</keyword>
<dbReference type="AlphaFoldDB" id="A0AAU4JZG1"/>
<feature type="transmembrane region" description="Helical" evidence="7">
    <location>
        <begin position="183"/>
        <end position="203"/>
    </location>
</feature>
<dbReference type="SUPFAM" id="SSF161098">
    <property type="entry name" value="MetI-like"/>
    <property type="match status" value="1"/>
</dbReference>
<evidence type="ECO:0000256" key="7">
    <source>
        <dbReference type="RuleBase" id="RU363032"/>
    </source>
</evidence>
<dbReference type="Gene3D" id="1.10.3720.10">
    <property type="entry name" value="MetI-like"/>
    <property type="match status" value="1"/>
</dbReference>
<name>A0AAU4JZG1_9NOCA</name>
<dbReference type="PANTHER" id="PTHR43386:SF1">
    <property type="entry name" value="D,D-DIPEPTIDE TRANSPORT SYSTEM PERMEASE PROTEIN DDPC-RELATED"/>
    <property type="match status" value="1"/>
</dbReference>
<protein>
    <submittedName>
        <fullName evidence="10">ABC transporter permease</fullName>
    </submittedName>
</protein>
<dbReference type="EMBL" id="CP108021">
    <property type="protein sequence ID" value="WUM19125.1"/>
    <property type="molecule type" value="Genomic_DNA"/>
</dbReference>
<dbReference type="InterPro" id="IPR050366">
    <property type="entry name" value="BP-dependent_transpt_permease"/>
</dbReference>
<dbReference type="Pfam" id="PF00528">
    <property type="entry name" value="BPD_transp_1"/>
    <property type="match status" value="1"/>
</dbReference>
<evidence type="ECO:0000256" key="3">
    <source>
        <dbReference type="ARBA" id="ARBA00022475"/>
    </source>
</evidence>
<dbReference type="KEGG" id="whr:OG579_15550"/>
<keyword evidence="5 7" id="KW-1133">Transmembrane helix</keyword>
<dbReference type="GO" id="GO:0055085">
    <property type="term" value="P:transmembrane transport"/>
    <property type="evidence" value="ECO:0007669"/>
    <property type="project" value="InterPro"/>
</dbReference>
<dbReference type="PROSITE" id="PS50928">
    <property type="entry name" value="ABC_TM1"/>
    <property type="match status" value="1"/>
</dbReference>